<comment type="caution">
    <text evidence="2">The sequence shown here is derived from an EMBL/GenBank/DDBJ whole genome shotgun (WGS) entry which is preliminary data.</text>
</comment>
<organism evidence="2 3">
    <name type="scientific">Salix purpurea</name>
    <name type="common">Purple osier willow</name>
    <dbReference type="NCBI Taxonomy" id="77065"/>
    <lineage>
        <taxon>Eukaryota</taxon>
        <taxon>Viridiplantae</taxon>
        <taxon>Streptophyta</taxon>
        <taxon>Embryophyta</taxon>
        <taxon>Tracheophyta</taxon>
        <taxon>Spermatophyta</taxon>
        <taxon>Magnoliopsida</taxon>
        <taxon>eudicotyledons</taxon>
        <taxon>Gunneridae</taxon>
        <taxon>Pentapetalae</taxon>
        <taxon>rosids</taxon>
        <taxon>fabids</taxon>
        <taxon>Malpighiales</taxon>
        <taxon>Salicaceae</taxon>
        <taxon>Saliceae</taxon>
        <taxon>Salix</taxon>
    </lineage>
</organism>
<keyword evidence="3" id="KW-1185">Reference proteome</keyword>
<feature type="region of interest" description="Disordered" evidence="1">
    <location>
        <begin position="1"/>
        <end position="20"/>
    </location>
</feature>
<evidence type="ECO:0000313" key="2">
    <source>
        <dbReference type="EMBL" id="KAJ6725802.1"/>
    </source>
</evidence>
<name>A0A9Q0Z922_SALPP</name>
<proteinExistence type="predicted"/>
<reference evidence="2" key="2">
    <citation type="journal article" date="2023" name="Int. J. Mol. Sci.">
        <title>De Novo Assembly and Annotation of 11 Diverse Shrub Willow (Salix) Genomes Reveals Novel Gene Organization in Sex-Linked Regions.</title>
        <authorList>
            <person name="Hyden B."/>
            <person name="Feng K."/>
            <person name="Yates T.B."/>
            <person name="Jawdy S."/>
            <person name="Cereghino C."/>
            <person name="Smart L.B."/>
            <person name="Muchero W."/>
        </authorList>
    </citation>
    <scope>NUCLEOTIDE SEQUENCE</scope>
    <source>
        <tissue evidence="2">Shoot tip</tissue>
    </source>
</reference>
<protein>
    <submittedName>
        <fullName evidence="2">Uncharacterized protein</fullName>
    </submittedName>
</protein>
<evidence type="ECO:0000313" key="3">
    <source>
        <dbReference type="Proteomes" id="UP001151532"/>
    </source>
</evidence>
<evidence type="ECO:0000256" key="1">
    <source>
        <dbReference type="SAM" id="MobiDB-lite"/>
    </source>
</evidence>
<reference evidence="2" key="1">
    <citation type="submission" date="2022-11" db="EMBL/GenBank/DDBJ databases">
        <authorList>
            <person name="Hyden B.L."/>
            <person name="Feng K."/>
            <person name="Yates T."/>
            <person name="Jawdy S."/>
            <person name="Smart L.B."/>
            <person name="Muchero W."/>
        </authorList>
    </citation>
    <scope>NUCLEOTIDE SEQUENCE</scope>
    <source>
        <tissue evidence="2">Shoot tip</tissue>
    </source>
</reference>
<dbReference type="Proteomes" id="UP001151532">
    <property type="component" value="Chromosome 8"/>
</dbReference>
<accession>A0A9Q0Z922</accession>
<sequence length="68" mass="7547">MTWTHWRCSGRESSTWKTNSSTPISSTISKTISMTPTSTDLIFSSFLILEANIVYYVSGFSCSALTIN</sequence>
<dbReference type="AlphaFoldDB" id="A0A9Q0Z922"/>
<dbReference type="EMBL" id="JAPFFK010000013">
    <property type="protein sequence ID" value="KAJ6725802.1"/>
    <property type="molecule type" value="Genomic_DNA"/>
</dbReference>
<gene>
    <name evidence="2" type="ORF">OIU79_004040</name>
</gene>